<feature type="compositionally biased region" description="Low complexity" evidence="2">
    <location>
        <begin position="284"/>
        <end position="295"/>
    </location>
</feature>
<feature type="compositionally biased region" description="Polar residues" evidence="2">
    <location>
        <begin position="647"/>
        <end position="659"/>
    </location>
</feature>
<dbReference type="EMBL" id="QWIO01002192">
    <property type="protein sequence ID" value="RMY60420.1"/>
    <property type="molecule type" value="Genomic_DNA"/>
</dbReference>
<feature type="compositionally biased region" description="Basic and acidic residues" evidence="2">
    <location>
        <begin position="200"/>
        <end position="214"/>
    </location>
</feature>
<feature type="compositionally biased region" description="Basic and acidic residues" evidence="2">
    <location>
        <begin position="366"/>
        <end position="393"/>
    </location>
</feature>
<feature type="region of interest" description="Disordered" evidence="2">
    <location>
        <begin position="1354"/>
        <end position="1382"/>
    </location>
</feature>
<dbReference type="SMART" id="SM00671">
    <property type="entry name" value="SEL1"/>
    <property type="match status" value="6"/>
</dbReference>
<dbReference type="Pfam" id="PF08238">
    <property type="entry name" value="Sel1"/>
    <property type="match status" value="7"/>
</dbReference>
<feature type="compositionally biased region" description="Polar residues" evidence="2">
    <location>
        <begin position="858"/>
        <end position="869"/>
    </location>
</feature>
<feature type="compositionally biased region" description="Polar residues" evidence="2">
    <location>
        <begin position="616"/>
        <end position="634"/>
    </location>
</feature>
<dbReference type="Gene3D" id="1.25.40.10">
    <property type="entry name" value="Tetratricopeptide repeat domain"/>
    <property type="match status" value="2"/>
</dbReference>
<comment type="caution">
    <text evidence="3">The sequence shown here is derived from an EMBL/GenBank/DDBJ whole genome shotgun (WGS) entry which is preliminary data.</text>
</comment>
<feature type="compositionally biased region" description="Basic and acidic residues" evidence="2">
    <location>
        <begin position="237"/>
        <end position="247"/>
    </location>
</feature>
<feature type="compositionally biased region" description="Polar residues" evidence="2">
    <location>
        <begin position="128"/>
        <end position="145"/>
    </location>
</feature>
<dbReference type="InterPro" id="IPR051726">
    <property type="entry name" value="Chitin_Synth_Reg"/>
</dbReference>
<reference evidence="3 4" key="1">
    <citation type="journal article" date="2018" name="BMC Genomics">
        <title>Genomic evidence for intraspecific hybridization in a clonal and extremely halotolerant yeast.</title>
        <authorList>
            <person name="Gostincar C."/>
            <person name="Stajich J.E."/>
            <person name="Zupancic J."/>
            <person name="Zalar P."/>
            <person name="Gunde-Cimerman N."/>
        </authorList>
    </citation>
    <scope>NUCLEOTIDE SEQUENCE [LARGE SCALE GENOMIC DNA]</scope>
    <source>
        <strain evidence="3 4">EXF-10513</strain>
    </source>
</reference>
<feature type="compositionally biased region" description="Basic and acidic residues" evidence="2">
    <location>
        <begin position="431"/>
        <end position="442"/>
    </location>
</feature>
<dbReference type="InterPro" id="IPR011990">
    <property type="entry name" value="TPR-like_helical_dom_sf"/>
</dbReference>
<gene>
    <name evidence="3" type="ORF">D0864_13094</name>
</gene>
<dbReference type="PANTHER" id="PTHR46430:SF3">
    <property type="entry name" value="ACTIVATOR OF C KINASE PROTEIN 1"/>
    <property type="match status" value="1"/>
</dbReference>
<name>A0A3M7D877_HORWE</name>
<feature type="compositionally biased region" description="Pro residues" evidence="2">
    <location>
        <begin position="823"/>
        <end position="833"/>
    </location>
</feature>
<feature type="compositionally biased region" description="Polar residues" evidence="2">
    <location>
        <begin position="975"/>
        <end position="985"/>
    </location>
</feature>
<keyword evidence="1" id="KW-0677">Repeat</keyword>
<evidence type="ECO:0000256" key="1">
    <source>
        <dbReference type="ARBA" id="ARBA00022737"/>
    </source>
</evidence>
<feature type="compositionally biased region" description="Basic and acidic residues" evidence="2">
    <location>
        <begin position="1372"/>
        <end position="1382"/>
    </location>
</feature>
<feature type="compositionally biased region" description="Low complexity" evidence="2">
    <location>
        <begin position="248"/>
        <end position="258"/>
    </location>
</feature>
<feature type="compositionally biased region" description="Polar residues" evidence="2">
    <location>
        <begin position="929"/>
        <end position="939"/>
    </location>
</feature>
<feature type="compositionally biased region" description="Polar residues" evidence="2">
    <location>
        <begin position="215"/>
        <end position="227"/>
    </location>
</feature>
<evidence type="ECO:0000313" key="3">
    <source>
        <dbReference type="EMBL" id="RMY60420.1"/>
    </source>
</evidence>
<feature type="region of interest" description="Disordered" evidence="2">
    <location>
        <begin position="111"/>
        <end position="1001"/>
    </location>
</feature>
<accession>A0A3M7D877</accession>
<sequence length="1382" mass="152243">LSNSACASPQTGHSESYASSETACTCLDPVASSPPLRNRNGKSDSHDDLQLQQQLSDQDKKKKKDRMAYDQSSAYEPPRRAYMGHIQQQHQWAPSHGYAAQGYNKQDAYMQQSYGPQYGEHYGAKHPQGQQGSFAQGNNYHQPNASHGEYERFQRAQQDQFETPDRGPQYRQPPIHDHQYSRQQTRDFAHGQQLRSAPQHQHEMPRERHYDPRYQQRSGRTPPQTNGHPGVQSAWPRPEEQMRHRQEPQQPQQPQQSQDNGGYGVRPTNVINGGPVQPNGRAGGPPRAAKGAHGAQPPPSAVPPHMRSQTTIQDQALSSDDSQGSKKMSMEEWKAAEKARMQKMAVTPVLAQDNAFPTFPNSKPPNTKDGDRRPGTSGSDRPRDGRGSEDRVRGSANSTPRGSEEQSRRREKSRPRPTAERGQDYSNMSRQGHDRVVHREMPSIDQVALPHGQVNHPYRPPQPQPQPSASGQSFAERHDNQSRNVGPLPSQVQEQRSYMRTPPPRNQMTPPQPQPRYQTPQAYGVSGPSQPSGSNEQWAHANGYVTQPQRTMSPPAQAPGPPSRPHQQQQRPGTAKGSFNLQPLDTIGAKLESRQPYTAQQPLSPGGIPPRPATAANDSRSQHATPNSQHSYSRTLGEEGGEVPMSWSEQQRQWPMQSSNKRETLANLYDEYGASDPMPEGHSGSLPKTREEEIEAEMPDFDSPAPHGASAFNKRNTMDRDFAQASGTTSTAPAVPALPSQPSTYQNPKLRPYQQASQTYKNFAATRPNDADRQQNNVVQDTGFDFGLEPGPTEDAQEHYSTNQPSQPHSQRYGQDVRYQQPTAPPIQPPQPPFVHDAARSRSMDDGSDRPIPYRQAPPNSRQMPYQVTPSAPGRGPMPPPHRPGAMVSNQPVYSDPGAHQNRGGSAPPMRPGVQSPPNRPPVGGAALTQLNAAPSGQQPHDKPDSLPHHPTPFRVGLAQQGAPQPSKPPPVRQYTASSTSSDPTAGTRKPPPPVPDGPVTHAELQQLDREVSANPKNPKRALIYAKKLADASTVLASDGGRADAKQTARNRERYVNDALKRIKKLVSQGYPEAQFYLADCYGQGSLGLVVDQREAFNLYQAAAKQGHPQAAYRTAMCCELGGDEGGGTKKDVQKAVQWYQRAARLGDPSAMYKLGIILLKALLGQQRNVGEAVTWLKRAKEAESGNARVLHELAIVHDSANLDPEVRNKIVADDRYALELFQGAASLGLKTARFRLGQASEYGNLTLPIDQRTSISWYSKAAAQGEHNAELALSGWYLTGADGILQQSDTEAYLWARKAATSEPPLPKAMFAMGYYSEQGIGCPASTEEAKKWYGRAATYRFPKALERLEELKRNGKAKPAPSNGKLTRNQKKDEDNCVIM</sequence>
<dbReference type="InterPro" id="IPR006597">
    <property type="entry name" value="Sel1-like"/>
</dbReference>
<feature type="compositionally biased region" description="Basic and acidic residues" evidence="2">
    <location>
        <begin position="328"/>
        <end position="340"/>
    </location>
</feature>
<organism evidence="3 4">
    <name type="scientific">Hortaea werneckii</name>
    <name type="common">Black yeast</name>
    <name type="synonym">Cladosporium werneckii</name>
    <dbReference type="NCBI Taxonomy" id="91943"/>
    <lineage>
        <taxon>Eukaryota</taxon>
        <taxon>Fungi</taxon>
        <taxon>Dikarya</taxon>
        <taxon>Ascomycota</taxon>
        <taxon>Pezizomycotina</taxon>
        <taxon>Dothideomycetes</taxon>
        <taxon>Dothideomycetidae</taxon>
        <taxon>Mycosphaerellales</taxon>
        <taxon>Teratosphaeriaceae</taxon>
        <taxon>Hortaea</taxon>
    </lineage>
</organism>
<protein>
    <submittedName>
        <fullName evidence="3">Uncharacterized protein</fullName>
    </submittedName>
</protein>
<dbReference type="Proteomes" id="UP000269539">
    <property type="component" value="Unassembled WGS sequence"/>
</dbReference>
<feature type="non-terminal residue" evidence="3">
    <location>
        <position position="1"/>
    </location>
</feature>
<feature type="compositionally biased region" description="Basic and acidic residues" evidence="2">
    <location>
        <begin position="174"/>
        <end position="189"/>
    </location>
</feature>
<feature type="region of interest" description="Disordered" evidence="2">
    <location>
        <begin position="1"/>
        <end position="83"/>
    </location>
</feature>
<feature type="compositionally biased region" description="Pro residues" evidence="2">
    <location>
        <begin position="501"/>
        <end position="514"/>
    </location>
</feature>
<feature type="compositionally biased region" description="Basic and acidic residues" evidence="2">
    <location>
        <begin position="837"/>
        <end position="849"/>
    </location>
</feature>
<feature type="compositionally biased region" description="Polar residues" evidence="2">
    <location>
        <begin position="527"/>
        <end position="537"/>
    </location>
</feature>
<feature type="compositionally biased region" description="Polar residues" evidence="2">
    <location>
        <begin position="307"/>
        <end position="326"/>
    </location>
</feature>
<dbReference type="PANTHER" id="PTHR46430">
    <property type="entry name" value="PROTEIN SKT5-RELATED"/>
    <property type="match status" value="1"/>
</dbReference>
<feature type="compositionally biased region" description="Polar residues" evidence="2">
    <location>
        <begin position="1"/>
        <end position="23"/>
    </location>
</feature>
<evidence type="ECO:0000256" key="2">
    <source>
        <dbReference type="SAM" id="MobiDB-lite"/>
    </source>
</evidence>
<dbReference type="VEuPathDB" id="FungiDB:BTJ68_12897"/>
<dbReference type="SUPFAM" id="SSF81901">
    <property type="entry name" value="HCP-like"/>
    <property type="match status" value="2"/>
</dbReference>
<proteinExistence type="predicted"/>
<evidence type="ECO:0000313" key="4">
    <source>
        <dbReference type="Proteomes" id="UP000269539"/>
    </source>
</evidence>
<feature type="compositionally biased region" description="Polar residues" evidence="2">
    <location>
        <begin position="799"/>
        <end position="813"/>
    </location>
</feature>